<dbReference type="CDD" id="cd00462">
    <property type="entry name" value="PTH"/>
    <property type="match status" value="1"/>
</dbReference>
<dbReference type="InterPro" id="IPR018171">
    <property type="entry name" value="Pept_tRNA_hydro_CS"/>
</dbReference>
<feature type="binding site" evidence="7">
    <location>
        <position position="63"/>
    </location>
    <ligand>
        <name>tRNA</name>
        <dbReference type="ChEBI" id="CHEBI:17843"/>
    </ligand>
</feature>
<protein>
    <recommendedName>
        <fullName evidence="6 7">Peptidyl-tRNA hydrolase</fullName>
        <shortName evidence="7">Pth</shortName>
        <ecNumber evidence="1 7">3.1.1.29</ecNumber>
    </recommendedName>
</protein>
<evidence type="ECO:0000256" key="4">
    <source>
        <dbReference type="ARBA" id="ARBA00022884"/>
    </source>
</evidence>
<sequence>MKLIIGLGNPGKKYSSTRHNVGWRAVDILAGDAPWKESKKFNALLAELNLGGEKIMLAKPQTFMNKSGQAVQALASWYKVPLANILIIHDDLDLLAGTARLRAEGGSGGHNGLASIIESLATEKVSRLKIGIAEKQAGQQSVPAEVFVLQPPSSRAEAKIKKSLAEAPEIVRKWLA</sequence>
<proteinExistence type="inferred from homology"/>
<dbReference type="PANTHER" id="PTHR17224:SF1">
    <property type="entry name" value="PEPTIDYL-TRNA HYDROLASE"/>
    <property type="match status" value="1"/>
</dbReference>
<dbReference type="InterPro" id="IPR036416">
    <property type="entry name" value="Pept_tRNA_hydro_sf"/>
</dbReference>
<dbReference type="GO" id="GO:0000049">
    <property type="term" value="F:tRNA binding"/>
    <property type="evidence" value="ECO:0007669"/>
    <property type="project" value="UniProtKB-UniRule"/>
</dbReference>
<gene>
    <name evidence="7" type="primary">pth</name>
    <name evidence="10" type="ORF">A3H70_01220</name>
</gene>
<dbReference type="HAMAP" id="MF_00083">
    <property type="entry name" value="Pept_tRNA_hydro_bact"/>
    <property type="match status" value="1"/>
</dbReference>
<evidence type="ECO:0000256" key="6">
    <source>
        <dbReference type="ARBA" id="ARBA00050038"/>
    </source>
</evidence>
<comment type="similarity">
    <text evidence="5 7 9">Belongs to the PTH family.</text>
</comment>
<keyword evidence="3 7" id="KW-0378">Hydrolase</keyword>
<comment type="subunit">
    <text evidence="7">Monomer.</text>
</comment>
<evidence type="ECO:0000313" key="10">
    <source>
        <dbReference type="EMBL" id="OGY91151.1"/>
    </source>
</evidence>
<keyword evidence="7" id="KW-0963">Cytoplasm</keyword>
<keyword evidence="4 7" id="KW-0694">RNA-binding</keyword>
<feature type="site" description="Stabilizes the basic form of H active site to accept a proton" evidence="7">
    <location>
        <position position="90"/>
    </location>
</feature>
<evidence type="ECO:0000256" key="8">
    <source>
        <dbReference type="RuleBase" id="RU000673"/>
    </source>
</evidence>
<dbReference type="InterPro" id="IPR001328">
    <property type="entry name" value="Pept_tRNA_hydro"/>
</dbReference>
<comment type="caution">
    <text evidence="10">The sequence shown here is derived from an EMBL/GenBank/DDBJ whole genome shotgun (WGS) entry which is preliminary data.</text>
</comment>
<evidence type="ECO:0000313" key="11">
    <source>
        <dbReference type="Proteomes" id="UP000178109"/>
    </source>
</evidence>
<comment type="function">
    <text evidence="7">Hydrolyzes ribosome-free peptidyl-tRNAs (with 1 or more amino acids incorporated), which drop off the ribosome during protein synthesis, or as a result of ribosome stalling.</text>
</comment>
<comment type="function">
    <text evidence="7">Catalyzes the release of premature peptidyl moieties from peptidyl-tRNA molecules trapped in stalled 50S ribosomal subunits, and thus maintains levels of free tRNAs and 50S ribosomes.</text>
</comment>
<name>A0A1G2BPW5_9BACT</name>
<dbReference type="GO" id="GO:0072344">
    <property type="term" value="P:rescue of stalled ribosome"/>
    <property type="evidence" value="ECO:0007669"/>
    <property type="project" value="UniProtKB-UniRule"/>
</dbReference>
<evidence type="ECO:0000256" key="3">
    <source>
        <dbReference type="ARBA" id="ARBA00022801"/>
    </source>
</evidence>
<dbReference type="Pfam" id="PF01195">
    <property type="entry name" value="Pept_tRNA_hydro"/>
    <property type="match status" value="1"/>
</dbReference>
<evidence type="ECO:0000256" key="5">
    <source>
        <dbReference type="ARBA" id="ARBA00038063"/>
    </source>
</evidence>
<reference evidence="10 11" key="1">
    <citation type="journal article" date="2016" name="Nat. Commun.">
        <title>Thousands of microbial genomes shed light on interconnected biogeochemical processes in an aquifer system.</title>
        <authorList>
            <person name="Anantharaman K."/>
            <person name="Brown C.T."/>
            <person name="Hug L.A."/>
            <person name="Sharon I."/>
            <person name="Castelle C.J."/>
            <person name="Probst A.J."/>
            <person name="Thomas B.C."/>
            <person name="Singh A."/>
            <person name="Wilkins M.J."/>
            <person name="Karaoz U."/>
            <person name="Brodie E.L."/>
            <person name="Williams K.H."/>
            <person name="Hubbard S.S."/>
            <person name="Banfield J.F."/>
        </authorList>
    </citation>
    <scope>NUCLEOTIDE SEQUENCE [LARGE SCALE GENOMIC DNA]</scope>
</reference>
<accession>A0A1G2BPW5</accession>
<feature type="site" description="Discriminates between blocked and unblocked aminoacyl-tRNA" evidence="7">
    <location>
        <position position="9"/>
    </location>
</feature>
<dbReference type="GO" id="GO:0005737">
    <property type="term" value="C:cytoplasm"/>
    <property type="evidence" value="ECO:0007669"/>
    <property type="project" value="UniProtKB-SubCell"/>
</dbReference>
<organism evidence="10 11">
    <name type="scientific">Candidatus Komeilibacteria bacterium RIFCSPLOWO2_02_FULL_48_11</name>
    <dbReference type="NCBI Taxonomy" id="1798553"/>
    <lineage>
        <taxon>Bacteria</taxon>
        <taxon>Candidatus Komeiliibacteriota</taxon>
    </lineage>
</organism>
<dbReference type="PANTHER" id="PTHR17224">
    <property type="entry name" value="PEPTIDYL-TRNA HYDROLASE"/>
    <property type="match status" value="1"/>
</dbReference>
<comment type="catalytic activity">
    <reaction evidence="7 8">
        <text>an N-acyl-L-alpha-aminoacyl-tRNA + H2O = an N-acyl-L-amino acid + a tRNA + H(+)</text>
        <dbReference type="Rhea" id="RHEA:54448"/>
        <dbReference type="Rhea" id="RHEA-COMP:10123"/>
        <dbReference type="Rhea" id="RHEA-COMP:13883"/>
        <dbReference type="ChEBI" id="CHEBI:15377"/>
        <dbReference type="ChEBI" id="CHEBI:15378"/>
        <dbReference type="ChEBI" id="CHEBI:59874"/>
        <dbReference type="ChEBI" id="CHEBI:78442"/>
        <dbReference type="ChEBI" id="CHEBI:138191"/>
        <dbReference type="EC" id="3.1.1.29"/>
    </reaction>
</comment>
<dbReference type="FunFam" id="3.40.50.1470:FF:000001">
    <property type="entry name" value="Peptidyl-tRNA hydrolase"/>
    <property type="match status" value="1"/>
</dbReference>
<dbReference type="AlphaFoldDB" id="A0A1G2BPW5"/>
<dbReference type="GO" id="GO:0004045">
    <property type="term" value="F:peptidyl-tRNA hydrolase activity"/>
    <property type="evidence" value="ECO:0007669"/>
    <property type="project" value="UniProtKB-UniRule"/>
</dbReference>
<dbReference type="NCBIfam" id="TIGR00447">
    <property type="entry name" value="pth"/>
    <property type="match status" value="1"/>
</dbReference>
<evidence type="ECO:0000256" key="9">
    <source>
        <dbReference type="RuleBase" id="RU004320"/>
    </source>
</evidence>
<dbReference type="SUPFAM" id="SSF53178">
    <property type="entry name" value="Peptidyl-tRNA hydrolase-like"/>
    <property type="match status" value="1"/>
</dbReference>
<keyword evidence="2 7" id="KW-0820">tRNA-binding</keyword>
<dbReference type="STRING" id="1798553.A3H70_01220"/>
<feature type="binding site" evidence="7">
    <location>
        <position position="65"/>
    </location>
    <ligand>
        <name>tRNA</name>
        <dbReference type="ChEBI" id="CHEBI:17843"/>
    </ligand>
</feature>
<dbReference type="EMBL" id="MHKO01000052">
    <property type="protein sequence ID" value="OGY91151.1"/>
    <property type="molecule type" value="Genomic_DNA"/>
</dbReference>
<dbReference type="Proteomes" id="UP000178109">
    <property type="component" value="Unassembled WGS sequence"/>
</dbReference>
<feature type="active site" description="Proton acceptor" evidence="7">
    <location>
        <position position="19"/>
    </location>
</feature>
<dbReference type="Gene3D" id="3.40.50.1470">
    <property type="entry name" value="Peptidyl-tRNA hydrolase"/>
    <property type="match status" value="1"/>
</dbReference>
<feature type="binding site" evidence="7">
    <location>
        <position position="111"/>
    </location>
    <ligand>
        <name>tRNA</name>
        <dbReference type="ChEBI" id="CHEBI:17843"/>
    </ligand>
</feature>
<dbReference type="GO" id="GO:0006515">
    <property type="term" value="P:protein quality control for misfolded or incompletely synthesized proteins"/>
    <property type="evidence" value="ECO:0007669"/>
    <property type="project" value="UniProtKB-UniRule"/>
</dbReference>
<evidence type="ECO:0000256" key="2">
    <source>
        <dbReference type="ARBA" id="ARBA00022555"/>
    </source>
</evidence>
<evidence type="ECO:0000256" key="1">
    <source>
        <dbReference type="ARBA" id="ARBA00013260"/>
    </source>
</evidence>
<dbReference type="EC" id="3.1.1.29" evidence="1 7"/>
<comment type="subcellular location">
    <subcellularLocation>
        <location evidence="7">Cytoplasm</location>
    </subcellularLocation>
</comment>
<evidence type="ECO:0000256" key="7">
    <source>
        <dbReference type="HAMAP-Rule" id="MF_00083"/>
    </source>
</evidence>
<dbReference type="PROSITE" id="PS01195">
    <property type="entry name" value="PEPT_TRNA_HYDROL_1"/>
    <property type="match status" value="1"/>
</dbReference>
<feature type="binding site" evidence="7">
    <location>
        <position position="14"/>
    </location>
    <ligand>
        <name>tRNA</name>
        <dbReference type="ChEBI" id="CHEBI:17843"/>
    </ligand>
</feature>